<evidence type="ECO:0000256" key="1">
    <source>
        <dbReference type="ARBA" id="ARBA00004123"/>
    </source>
</evidence>
<accession>A0A2H1GNA4</accession>
<dbReference type="Proteomes" id="UP000245764">
    <property type="component" value="Chromosome 7"/>
</dbReference>
<dbReference type="GO" id="GO:0030627">
    <property type="term" value="F:pre-mRNA 5'-splice site binding"/>
    <property type="evidence" value="ECO:0007669"/>
    <property type="project" value="TreeGrafter"/>
</dbReference>
<dbReference type="PANTHER" id="PTHR17204:SF5">
    <property type="entry name" value="PRE-MRNA-PROCESSING FACTOR 39"/>
    <property type="match status" value="1"/>
</dbReference>
<evidence type="ECO:0000313" key="7">
    <source>
        <dbReference type="EMBL" id="SMR54999.1"/>
    </source>
</evidence>
<dbReference type="GO" id="GO:0000395">
    <property type="term" value="P:mRNA 5'-splice site recognition"/>
    <property type="evidence" value="ECO:0007669"/>
    <property type="project" value="TreeGrafter"/>
</dbReference>
<dbReference type="Gene3D" id="1.25.40.10">
    <property type="entry name" value="Tetratricopeptide repeat domain"/>
    <property type="match status" value="2"/>
</dbReference>
<dbReference type="EMBL" id="LT854259">
    <property type="protein sequence ID" value="SMR54999.1"/>
    <property type="molecule type" value="Genomic_DNA"/>
</dbReference>
<keyword evidence="4" id="KW-0508">mRNA splicing</keyword>
<dbReference type="PANTHER" id="PTHR17204">
    <property type="entry name" value="PRE-MRNA PROCESSING PROTEIN PRP39-RELATED"/>
    <property type="match status" value="1"/>
</dbReference>
<dbReference type="Pfam" id="PF23240">
    <property type="entry name" value="HAT_PRP39_N"/>
    <property type="match status" value="1"/>
</dbReference>
<evidence type="ECO:0000256" key="3">
    <source>
        <dbReference type="ARBA" id="ARBA00022737"/>
    </source>
</evidence>
<dbReference type="GO" id="GO:0005685">
    <property type="term" value="C:U1 snRNP"/>
    <property type="evidence" value="ECO:0007669"/>
    <property type="project" value="TreeGrafter"/>
</dbReference>
<dbReference type="FunFam" id="1.25.40.10:FF:000064">
    <property type="entry name" value="Putative pre-mrna-processing factor 39"/>
    <property type="match status" value="1"/>
</dbReference>
<protein>
    <recommendedName>
        <fullName evidence="9">Suppressor of forked domain-containing protein</fullName>
    </recommendedName>
</protein>
<evidence type="ECO:0008006" key="9">
    <source>
        <dbReference type="Google" id="ProtNLM"/>
    </source>
</evidence>
<dbReference type="InterPro" id="IPR011990">
    <property type="entry name" value="TPR-like_helical_dom_sf"/>
</dbReference>
<organism evidence="7 8">
    <name type="scientific">Zymoseptoria tritici ST99CH_1E4</name>
    <dbReference type="NCBI Taxonomy" id="1276532"/>
    <lineage>
        <taxon>Eukaryota</taxon>
        <taxon>Fungi</taxon>
        <taxon>Dikarya</taxon>
        <taxon>Ascomycota</taxon>
        <taxon>Pezizomycotina</taxon>
        <taxon>Dothideomycetes</taxon>
        <taxon>Dothideomycetidae</taxon>
        <taxon>Mycosphaerellales</taxon>
        <taxon>Mycosphaerellaceae</taxon>
        <taxon>Zymoseptoria</taxon>
    </lineage>
</organism>
<keyword evidence="5" id="KW-0539">Nucleus</keyword>
<dbReference type="InterPro" id="IPR059164">
    <property type="entry name" value="HAT_PRP39_C"/>
</dbReference>
<dbReference type="Pfam" id="PF23241">
    <property type="entry name" value="HAT_PRP39_C"/>
    <property type="match status" value="1"/>
</dbReference>
<evidence type="ECO:0000256" key="5">
    <source>
        <dbReference type="ARBA" id="ARBA00023242"/>
    </source>
</evidence>
<evidence type="ECO:0000256" key="6">
    <source>
        <dbReference type="ARBA" id="ARBA00038019"/>
    </source>
</evidence>
<keyword evidence="3" id="KW-0677">Repeat</keyword>
<comment type="subcellular location">
    <subcellularLocation>
        <location evidence="1">Nucleus</location>
    </subcellularLocation>
</comment>
<gene>
    <name evidence="7" type="ORF">ZT1E4_G7346</name>
</gene>
<dbReference type="SUPFAM" id="SSF48452">
    <property type="entry name" value="TPR-like"/>
    <property type="match status" value="1"/>
</dbReference>
<name>A0A2H1GNA4_ZYMTR</name>
<proteinExistence type="inferred from homology"/>
<evidence type="ECO:0000256" key="4">
    <source>
        <dbReference type="ARBA" id="ARBA00023187"/>
    </source>
</evidence>
<dbReference type="SMART" id="SM00386">
    <property type="entry name" value="HAT"/>
    <property type="match status" value="7"/>
</dbReference>
<keyword evidence="2" id="KW-0507">mRNA processing</keyword>
<reference evidence="8" key="1">
    <citation type="submission" date="2017-05" db="EMBL/GenBank/DDBJ databases">
        <authorList>
            <person name="Song R."/>
            <person name="Chenine A.L."/>
            <person name="Ruprecht R.M."/>
        </authorList>
    </citation>
    <scope>NUCLEOTIDE SEQUENCE [LARGE SCALE GENOMIC DNA]</scope>
</reference>
<dbReference type="GO" id="GO:0000243">
    <property type="term" value="C:commitment complex"/>
    <property type="evidence" value="ECO:0007669"/>
    <property type="project" value="TreeGrafter"/>
</dbReference>
<dbReference type="GO" id="GO:0071004">
    <property type="term" value="C:U2-type prespliceosome"/>
    <property type="evidence" value="ECO:0007669"/>
    <property type="project" value="TreeGrafter"/>
</dbReference>
<evidence type="ECO:0000313" key="8">
    <source>
        <dbReference type="Proteomes" id="UP000245764"/>
    </source>
</evidence>
<dbReference type="InterPro" id="IPR003107">
    <property type="entry name" value="HAT"/>
</dbReference>
<dbReference type="AlphaFoldDB" id="A0A2H1GNA4"/>
<evidence type="ECO:0000256" key="2">
    <source>
        <dbReference type="ARBA" id="ARBA00022664"/>
    </source>
</evidence>
<comment type="similarity">
    <text evidence="6">Belongs to the PRP39 family.</text>
</comment>
<dbReference type="FunFam" id="1.25.40.10:FF:000451">
    <property type="entry name" value="mRNA splicing protein (Prp39), putative"/>
    <property type="match status" value="1"/>
</dbReference>
<sequence>MADFSYSDDLELQRLNDQVNAQPEEFENWEKLVRAAESQEGGLNRNSSPQAIAATRDTYDRFLARFPLFFGYWKKYADLEFSIAGPEAAEMVYERGVASIGVSVDIWANYCAFKVETSHDADVTRELFERAADSVGLDFLAHPFWDKYLEFEERLESHDRIFAILGRIIHIPLHQYARYFERYRTMSERRPITDVAPAEVITRINEEMASETEQRPRNPTETERELRARVDAYLLDIFHRTQHETSTRWTFEQEIKRPYYHVTELDDAQLANWRKYLDFEEAEPNNYTRTRFLYERCLVTAANYDEFWFRYARWTRGQAHLNEQVRNEEVRNIYQRASCVFVFTDSPEIRLQYARFEESFGKADVAVAIHEAVLMILPAHLETILSLVNTHRRQYGVDVAIEVLNQHAMSQGYTPYVRGALVAELARLTWKAKGDVSAARKIFEEHAQYFPDCRKFWFEYLLFERDLPVQVAEGKSKGKSAEEERYTRLKKVYDAIRSTARLDEDTMQELSGVYLEDLELRGGEKAMQEWVRLDREIWGPVSVQGERSVGQGTDVSSKAV</sequence>